<reference evidence="4 5" key="1">
    <citation type="journal article" date="2016" name="Nat. Biotechnol.">
        <title>Measurement of bacterial replication rates in microbial communities.</title>
        <authorList>
            <person name="Brown C.T."/>
            <person name="Olm M.R."/>
            <person name="Thomas B.C."/>
            <person name="Banfield J.F."/>
        </authorList>
    </citation>
    <scope>NUCLEOTIDE SEQUENCE [LARGE SCALE GENOMIC DNA]</scope>
    <source>
        <strain evidence="4">45_130</strain>
    </source>
</reference>
<dbReference type="InterPro" id="IPR057727">
    <property type="entry name" value="WCX_dom"/>
</dbReference>
<dbReference type="InterPro" id="IPR026881">
    <property type="entry name" value="WYL_dom"/>
</dbReference>
<dbReference type="EMBL" id="MNQR01000018">
    <property type="protein sequence ID" value="OKZ10759.1"/>
    <property type="molecule type" value="Genomic_DNA"/>
</dbReference>
<dbReference type="Proteomes" id="UP000722357">
    <property type="component" value="Unassembled WGS sequence"/>
</dbReference>
<proteinExistence type="predicted"/>
<evidence type="ECO:0000259" key="1">
    <source>
        <dbReference type="Pfam" id="PF13280"/>
    </source>
</evidence>
<dbReference type="AlphaFoldDB" id="A0A854C260"/>
<dbReference type="InterPro" id="IPR051534">
    <property type="entry name" value="CBASS_pafABC_assoc_protein"/>
</dbReference>
<feature type="domain" description="WCX" evidence="2">
    <location>
        <begin position="226"/>
        <end position="295"/>
    </location>
</feature>
<name>A0A854C260_9BACT</name>
<reference evidence="3" key="2">
    <citation type="journal article" date="2021" name="PeerJ">
        <title>Extensive microbial diversity within the chicken gut microbiome revealed by metagenomics and culture.</title>
        <authorList>
            <person name="Gilroy R."/>
            <person name="Ravi A."/>
            <person name="Getino M."/>
            <person name="Pursley I."/>
            <person name="Horton D.L."/>
            <person name="Alikhan N.F."/>
            <person name="Baker D."/>
            <person name="Gharbi K."/>
            <person name="Hall N."/>
            <person name="Watson M."/>
            <person name="Adriaenssens E.M."/>
            <person name="Foster-Nyarko E."/>
            <person name="Jarju S."/>
            <person name="Secka A."/>
            <person name="Antonio M."/>
            <person name="Oren A."/>
            <person name="Chaudhuri R.R."/>
            <person name="La Ragione R."/>
            <person name="Hildebrand F."/>
            <person name="Pallen M.J."/>
        </authorList>
    </citation>
    <scope>NUCLEOTIDE SEQUENCE</scope>
    <source>
        <strain evidence="3">9794</strain>
    </source>
</reference>
<dbReference type="Pfam" id="PF13280">
    <property type="entry name" value="WYL"/>
    <property type="match status" value="1"/>
</dbReference>
<organism evidence="4 5">
    <name type="scientific">Phocaeicola plebeius</name>
    <dbReference type="NCBI Taxonomy" id="310297"/>
    <lineage>
        <taxon>Bacteria</taxon>
        <taxon>Pseudomonadati</taxon>
        <taxon>Bacteroidota</taxon>
        <taxon>Bacteroidia</taxon>
        <taxon>Bacteroidales</taxon>
        <taxon>Bacteroidaceae</taxon>
        <taxon>Phocaeicola</taxon>
    </lineage>
</organism>
<dbReference type="EMBL" id="DYWE01000062">
    <property type="protein sequence ID" value="HJF81177.1"/>
    <property type="molecule type" value="Genomic_DNA"/>
</dbReference>
<protein>
    <submittedName>
        <fullName evidence="4">WYL domain-containing protein</fullName>
    </submittedName>
</protein>
<dbReference type="PANTHER" id="PTHR34580:SF9">
    <property type="entry name" value="SLL5097 PROTEIN"/>
    <property type="match status" value="1"/>
</dbReference>
<gene>
    <name evidence="4" type="ORF">BHV76_06115</name>
    <name evidence="3" type="ORF">K8V40_05925</name>
</gene>
<accession>A0A854C260</accession>
<dbReference type="PROSITE" id="PS52050">
    <property type="entry name" value="WYL"/>
    <property type="match status" value="1"/>
</dbReference>
<sequence length="302" mass="35298">MNNKNTIRRDYLIIRRIMKGDYPSASVLLQYLERNDIAITLRTLQRDMADIRSNFDVEVVYDSKKNGYYIDETCSMDMDKLLYFLGLAESSDVILSNIKDRQKLLRHLSISPNPHAKGVENIGILLQTVQQCTVINIKHFSYQTGEQTTYTVEPYLLKEFEGMWYLFAYCEDMKAFRTFGLDRIRQIQVTDKIFQRRAELERTAEKFDNVYGLVYEPDNNPNAPIEEVRLKASAFMLPYIQSLPIHYSQSIDGDTITLHLIINPELENRIMGYGEHIEVLSPPSLRNKIKERIKQSLSRYDD</sequence>
<reference evidence="3" key="3">
    <citation type="submission" date="2021-09" db="EMBL/GenBank/DDBJ databases">
        <authorList>
            <person name="Gilroy R."/>
        </authorList>
    </citation>
    <scope>NUCLEOTIDE SEQUENCE</scope>
    <source>
        <strain evidence="3">9794</strain>
    </source>
</reference>
<evidence type="ECO:0000313" key="4">
    <source>
        <dbReference type="EMBL" id="OKZ10759.1"/>
    </source>
</evidence>
<evidence type="ECO:0000313" key="5">
    <source>
        <dbReference type="Proteomes" id="UP000186685"/>
    </source>
</evidence>
<dbReference type="PANTHER" id="PTHR34580">
    <property type="match status" value="1"/>
</dbReference>
<evidence type="ECO:0000259" key="2">
    <source>
        <dbReference type="Pfam" id="PF25583"/>
    </source>
</evidence>
<feature type="domain" description="WYL" evidence="1">
    <location>
        <begin position="123"/>
        <end position="189"/>
    </location>
</feature>
<comment type="caution">
    <text evidence="4">The sequence shown here is derived from an EMBL/GenBank/DDBJ whole genome shotgun (WGS) entry which is preliminary data.</text>
</comment>
<dbReference type="Pfam" id="PF25583">
    <property type="entry name" value="WCX"/>
    <property type="match status" value="1"/>
</dbReference>
<evidence type="ECO:0000313" key="3">
    <source>
        <dbReference type="EMBL" id="HJF81177.1"/>
    </source>
</evidence>
<dbReference type="Proteomes" id="UP000186685">
    <property type="component" value="Unassembled WGS sequence"/>
</dbReference>